<keyword evidence="5" id="KW-0418">Kinase</keyword>
<feature type="region of interest" description="Disordered" evidence="7">
    <location>
        <begin position="479"/>
        <end position="509"/>
    </location>
</feature>
<dbReference type="Pfam" id="PF06745">
    <property type="entry name" value="ATPase"/>
    <property type="match status" value="2"/>
</dbReference>
<evidence type="ECO:0000313" key="9">
    <source>
        <dbReference type="EMBL" id="PQJ12344.1"/>
    </source>
</evidence>
<dbReference type="InterPro" id="IPR051347">
    <property type="entry name" value="Circadian_clock_KaiC-rel"/>
</dbReference>
<proteinExistence type="predicted"/>
<dbReference type="AlphaFoldDB" id="A0A2S7T056"/>
<evidence type="ECO:0000259" key="8">
    <source>
        <dbReference type="PROSITE" id="PS51146"/>
    </source>
</evidence>
<evidence type="ECO:0000256" key="5">
    <source>
        <dbReference type="ARBA" id="ARBA00022777"/>
    </source>
</evidence>
<dbReference type="SUPFAM" id="SSF52540">
    <property type="entry name" value="P-loop containing nucleoside triphosphate hydrolases"/>
    <property type="match status" value="2"/>
</dbReference>
<dbReference type="NCBIfam" id="NF006799">
    <property type="entry name" value="PRK09302.1"/>
    <property type="match status" value="1"/>
</dbReference>
<feature type="domain" description="KaiC" evidence="8">
    <location>
        <begin position="17"/>
        <end position="255"/>
    </location>
</feature>
<evidence type="ECO:0000256" key="1">
    <source>
        <dbReference type="ARBA" id="ARBA00012513"/>
    </source>
</evidence>
<evidence type="ECO:0000313" key="10">
    <source>
        <dbReference type="Proteomes" id="UP000239872"/>
    </source>
</evidence>
<dbReference type="Gene3D" id="3.40.50.300">
    <property type="entry name" value="P-loop containing nucleotide triphosphate hydrolases"/>
    <property type="match status" value="2"/>
</dbReference>
<sequence length="509" mass="55720">MPNTIKRKITLKLNKLQKCLTGIKGFDEITEGGLPKNRTTLISGGAGSGKTLFGIDFLINGAINYKEHGVFMSFEETADELFKDVASLNLDLKVLVSQKKIVLEHVVLERKDIQEKDFNLEGLLIRLEHAIESVNAKRVVLDSIESLFAGITDNGILRLEIKRLFGWLKEKQVTAIVTGEPGQDSYTHHGMEQYISDCIILLDNRVDEEVSVRRIRVVKYRGSNHGTNEYPFVIDDDGLSVIPITSAGLNQPGTAKRVSTGISSLDKLFKGVGYTKGSTILASGTAGTGKTSLAAAFAIETCKRGERCLFLSYEESAGQLIQNMKSIGFNFEPLIKKGLLKIASTRPTFVGLEKHLLDLYKTIDGFKPKSVVIDPLTSLIGEGSPREVRSMITRMIDVLKTQGITGFFTSLVSSTAQNDTSGEIGVSSLIDTWIVVRELEEKVGKKRIRGLYIVKSRGTGHSSDVHKLILSDDGISLEPMEADSTSTPDPKKKVGSGIAKKSKKINKST</sequence>
<accession>A0A2S7T056</accession>
<dbReference type="EMBL" id="PPSL01000001">
    <property type="protein sequence ID" value="PQJ12344.1"/>
    <property type="molecule type" value="Genomic_DNA"/>
</dbReference>
<keyword evidence="4" id="KW-0677">Repeat</keyword>
<gene>
    <name evidence="9" type="ORF">CJD36_000900</name>
</gene>
<dbReference type="PANTHER" id="PTHR42926:SF1">
    <property type="entry name" value="CIRCADIAN CLOCK OSCILLATOR PROTEIN KAIC 1"/>
    <property type="match status" value="1"/>
</dbReference>
<protein>
    <recommendedName>
        <fullName evidence="1">non-specific serine/threonine protein kinase</fullName>
        <ecNumber evidence="1">2.7.11.1</ecNumber>
    </recommendedName>
</protein>
<reference evidence="9 10" key="1">
    <citation type="submission" date="2018-01" db="EMBL/GenBank/DDBJ databases">
        <title>A novel member of the phylum Bacteroidetes isolated from glacier ice.</title>
        <authorList>
            <person name="Liu Q."/>
            <person name="Xin Y.-H."/>
        </authorList>
    </citation>
    <scope>NUCLEOTIDE SEQUENCE [LARGE SCALE GENOMIC DNA]</scope>
    <source>
        <strain evidence="9 10">RB1R16</strain>
    </source>
</reference>
<dbReference type="InterPro" id="IPR010624">
    <property type="entry name" value="KaiC_dom"/>
</dbReference>
<evidence type="ECO:0000256" key="4">
    <source>
        <dbReference type="ARBA" id="ARBA00022737"/>
    </source>
</evidence>
<dbReference type="InterPro" id="IPR014774">
    <property type="entry name" value="KaiC-like_dom"/>
</dbReference>
<evidence type="ECO:0000256" key="2">
    <source>
        <dbReference type="ARBA" id="ARBA00022553"/>
    </source>
</evidence>
<name>A0A2S7T056_9BACT</name>
<dbReference type="GO" id="GO:0004674">
    <property type="term" value="F:protein serine/threonine kinase activity"/>
    <property type="evidence" value="ECO:0007669"/>
    <property type="project" value="UniProtKB-EC"/>
</dbReference>
<evidence type="ECO:0000256" key="7">
    <source>
        <dbReference type="SAM" id="MobiDB-lite"/>
    </source>
</evidence>
<dbReference type="GO" id="GO:0005524">
    <property type="term" value="F:ATP binding"/>
    <property type="evidence" value="ECO:0007669"/>
    <property type="project" value="InterPro"/>
</dbReference>
<evidence type="ECO:0000256" key="3">
    <source>
        <dbReference type="ARBA" id="ARBA00022679"/>
    </source>
</evidence>
<dbReference type="InterPro" id="IPR027417">
    <property type="entry name" value="P-loop_NTPase"/>
</dbReference>
<keyword evidence="3" id="KW-0808">Transferase</keyword>
<dbReference type="PROSITE" id="PS51146">
    <property type="entry name" value="KAIC"/>
    <property type="match status" value="2"/>
</dbReference>
<dbReference type="PANTHER" id="PTHR42926">
    <property type="match status" value="1"/>
</dbReference>
<keyword evidence="10" id="KW-1185">Reference proteome</keyword>
<dbReference type="PIRSF" id="PIRSF039117">
    <property type="entry name" value="KaiC"/>
    <property type="match status" value="1"/>
</dbReference>
<keyword evidence="2" id="KW-0597">Phosphoprotein</keyword>
<keyword evidence="6" id="KW-0378">Hydrolase</keyword>
<dbReference type="OrthoDB" id="9783783at2"/>
<dbReference type="RefSeq" id="WP_105037228.1">
    <property type="nucleotide sequence ID" value="NZ_PPSL01000001.1"/>
</dbReference>
<dbReference type="GO" id="GO:0016787">
    <property type="term" value="F:hydrolase activity"/>
    <property type="evidence" value="ECO:0007669"/>
    <property type="project" value="UniProtKB-KW"/>
</dbReference>
<dbReference type="EC" id="2.7.11.1" evidence="1"/>
<dbReference type="InterPro" id="IPR030665">
    <property type="entry name" value="KaiC"/>
</dbReference>
<comment type="caution">
    <text evidence="9">The sequence shown here is derived from an EMBL/GenBank/DDBJ whole genome shotgun (WGS) entry which is preliminary data.</text>
</comment>
<feature type="domain" description="KaiC" evidence="8">
    <location>
        <begin position="256"/>
        <end position="491"/>
    </location>
</feature>
<organism evidence="9 10">
    <name type="scientific">Flavipsychrobacter stenotrophus</name>
    <dbReference type="NCBI Taxonomy" id="2077091"/>
    <lineage>
        <taxon>Bacteria</taxon>
        <taxon>Pseudomonadati</taxon>
        <taxon>Bacteroidota</taxon>
        <taxon>Chitinophagia</taxon>
        <taxon>Chitinophagales</taxon>
        <taxon>Chitinophagaceae</taxon>
        <taxon>Flavipsychrobacter</taxon>
    </lineage>
</organism>
<dbReference type="Proteomes" id="UP000239872">
    <property type="component" value="Unassembled WGS sequence"/>
</dbReference>
<feature type="compositionally biased region" description="Basic residues" evidence="7">
    <location>
        <begin position="500"/>
        <end position="509"/>
    </location>
</feature>
<evidence type="ECO:0000256" key="6">
    <source>
        <dbReference type="ARBA" id="ARBA00022801"/>
    </source>
</evidence>